<dbReference type="InterPro" id="IPR002789">
    <property type="entry name" value="HerA_central"/>
</dbReference>
<feature type="domain" description="Helicase HerA central" evidence="1">
    <location>
        <begin position="160"/>
        <end position="377"/>
    </location>
</feature>
<dbReference type="Pfam" id="PF01935">
    <property type="entry name" value="DUF87"/>
    <property type="match status" value="1"/>
</dbReference>
<dbReference type="PANTHER" id="PTHR42957:SF1">
    <property type="entry name" value="HELICASE MJ1565-RELATED"/>
    <property type="match status" value="1"/>
</dbReference>
<name>A0A379D8X0_9FIRM</name>
<reference evidence="2 3" key="1">
    <citation type="submission" date="2018-06" db="EMBL/GenBank/DDBJ databases">
        <authorList>
            <consortium name="Pathogen Informatics"/>
            <person name="Doyle S."/>
        </authorList>
    </citation>
    <scope>NUCLEOTIDE SEQUENCE [LARGE SCALE GENOMIC DNA]</scope>
    <source>
        <strain evidence="2 3">NCTC11088</strain>
    </source>
</reference>
<dbReference type="RefSeq" id="WP_004822363.1">
    <property type="nucleotide sequence ID" value="NZ_UGTH01000001.1"/>
</dbReference>
<dbReference type="Proteomes" id="UP000254777">
    <property type="component" value="Unassembled WGS sequence"/>
</dbReference>
<evidence type="ECO:0000259" key="1">
    <source>
        <dbReference type="Pfam" id="PF01935"/>
    </source>
</evidence>
<organism evidence="2 3">
    <name type="scientific">Peptoniphilus indolicus</name>
    <dbReference type="NCBI Taxonomy" id="33030"/>
    <lineage>
        <taxon>Bacteria</taxon>
        <taxon>Bacillati</taxon>
        <taxon>Bacillota</taxon>
        <taxon>Tissierellia</taxon>
        <taxon>Tissierellales</taxon>
        <taxon>Peptoniphilaceae</taxon>
        <taxon>Peptoniphilus</taxon>
    </lineage>
</organism>
<protein>
    <submittedName>
        <fullName evidence="2">DNA segregation ATPase FtsK/SpoIIIE and related proteins</fullName>
    </submittedName>
</protein>
<dbReference type="Gene3D" id="3.40.50.300">
    <property type="entry name" value="P-loop containing nucleotide triphosphate hydrolases"/>
    <property type="match status" value="2"/>
</dbReference>
<dbReference type="EMBL" id="UGTH01000001">
    <property type="protein sequence ID" value="SUB74309.1"/>
    <property type="molecule type" value="Genomic_DNA"/>
</dbReference>
<proteinExistence type="predicted"/>
<dbReference type="InterPro" id="IPR008571">
    <property type="entry name" value="HerA-like"/>
</dbReference>
<dbReference type="InterPro" id="IPR027417">
    <property type="entry name" value="P-loop_NTPase"/>
</dbReference>
<accession>A0A379D8X0</accession>
<gene>
    <name evidence="2" type="ORF">NCTC11088_00039</name>
</gene>
<dbReference type="SUPFAM" id="SSF52540">
    <property type="entry name" value="P-loop containing nucleoside triphosphate hydrolases"/>
    <property type="match status" value="1"/>
</dbReference>
<dbReference type="AlphaFoldDB" id="A0A379D8X0"/>
<dbReference type="PANTHER" id="PTHR42957">
    <property type="entry name" value="HELICASE MJ1565-RELATED"/>
    <property type="match status" value="1"/>
</dbReference>
<sequence length="616" mass="70328">MIETEKMTVVGLTSSREVYAANRKRNFRINEFLIVEDEQGQLISEVVEANTFNRYIPMSKGGDFVDQSVISSLQAIGWNVNEETIYIAKLRLLREAQFPVMSGSKIRVPEFDEVKNLLISSEPETGLVLGAIRNTDSLTLNMDDNYKNLFTTFENGIRIPQKDVPYILDYKSMHEYPHIGVFGGSGSGKSFGIRVLLEEIMKNGIPTIVMDPHFEMSFANSKSDVDYEDKYNCRQIGIDIGIKFEDLSTGDLKNLLDTSGSISDAMRNTIDIMFKRGENYYTFSNRLNELLVAFEYGSNDKINRKIEEVDAMGDSVESEKFRNVRATYEKYGNSTNQATVRGILWRLQRLKNEGVLDKDITPIVDGIMSGKVEVIQGSTRMIQVFATYLVNKLYNMRRDYREWKYAGHAHDFFPPFIVITDEAHNFAPKGVDSPTKHILREIAQEGRKYGVFLVLATQRPTLLDDTITAQLNTKLIFRTVRASDIDTIREETDISTEEAKRLPYLQTGDVFISSSKLGRTSYVRIRYADTESPHKENPFDELQTLRAKEHEEFYEKIKEVLPIATSVASIEVLRHLKNKGTDLTVDQLKLKLDELVRSGYLKVESSFLGEQYMANK</sequence>
<evidence type="ECO:0000313" key="3">
    <source>
        <dbReference type="Proteomes" id="UP000254777"/>
    </source>
</evidence>
<evidence type="ECO:0000313" key="2">
    <source>
        <dbReference type="EMBL" id="SUB74309.1"/>
    </source>
</evidence>